<dbReference type="InterPro" id="IPR008927">
    <property type="entry name" value="6-PGluconate_DH-like_C_sf"/>
</dbReference>
<gene>
    <name evidence="15" type="primary">fadJ-2</name>
    <name evidence="15" type="ORF">NXT3_CH02812</name>
</gene>
<dbReference type="EC" id="4.2.1.17" evidence="15"/>
<keyword evidence="6" id="KW-0520">NAD</keyword>
<evidence type="ECO:0000256" key="9">
    <source>
        <dbReference type="ARBA" id="ARBA00023235"/>
    </source>
</evidence>
<dbReference type="GO" id="GO:0070403">
    <property type="term" value="F:NAD+ binding"/>
    <property type="evidence" value="ECO:0007669"/>
    <property type="project" value="InterPro"/>
</dbReference>
<keyword evidence="10 15" id="KW-0456">Lyase</keyword>
<dbReference type="AlphaFoldDB" id="A0A2L0H9H9"/>
<comment type="catalytic activity">
    <reaction evidence="12">
        <text>a (3S)-3-hydroxyacyl-CoA + NAD(+) = a 3-oxoacyl-CoA + NADH + H(+)</text>
        <dbReference type="Rhea" id="RHEA:22432"/>
        <dbReference type="ChEBI" id="CHEBI:15378"/>
        <dbReference type="ChEBI" id="CHEBI:57318"/>
        <dbReference type="ChEBI" id="CHEBI:57540"/>
        <dbReference type="ChEBI" id="CHEBI:57945"/>
        <dbReference type="ChEBI" id="CHEBI:90726"/>
        <dbReference type="EC" id="1.1.1.35"/>
    </reaction>
</comment>
<dbReference type="RefSeq" id="WP_104839548.1">
    <property type="nucleotide sequence ID" value="NZ_CP024307.1"/>
</dbReference>
<feature type="domain" description="3-hydroxyacyl-CoA dehydrogenase C-terminal" evidence="13">
    <location>
        <begin position="471"/>
        <end position="562"/>
    </location>
</feature>
<organism evidence="15 16">
    <name type="scientific">Rhizobium fredii</name>
    <name type="common">Sinorhizobium fredii</name>
    <dbReference type="NCBI Taxonomy" id="380"/>
    <lineage>
        <taxon>Bacteria</taxon>
        <taxon>Pseudomonadati</taxon>
        <taxon>Pseudomonadota</taxon>
        <taxon>Alphaproteobacteria</taxon>
        <taxon>Hyphomicrobiales</taxon>
        <taxon>Rhizobiaceae</taxon>
        <taxon>Sinorhizobium/Ensifer group</taxon>
        <taxon>Sinorhizobium</taxon>
    </lineage>
</organism>
<dbReference type="Pfam" id="PF02737">
    <property type="entry name" value="3HCDH_N"/>
    <property type="match status" value="1"/>
</dbReference>
<keyword evidence="8" id="KW-0576">Peroxisome</keyword>
<dbReference type="Gene3D" id="3.40.50.720">
    <property type="entry name" value="NAD(P)-binding Rossmann-like Domain"/>
    <property type="match status" value="1"/>
</dbReference>
<evidence type="ECO:0000256" key="4">
    <source>
        <dbReference type="ARBA" id="ARBA00022963"/>
    </source>
</evidence>
<reference evidence="15 16" key="1">
    <citation type="submission" date="2017-10" db="EMBL/GenBank/DDBJ databases">
        <title>Analysis of the genome sequences of Rhizobium populations associated to common bean (phaseolus vulgaris).</title>
        <authorList>
            <person name="Bustos P."/>
            <person name="Santamaria R.I."/>
            <person name="Miranda-Sanchez F."/>
            <person name="Perez-Carrascal O."/>
            <person name="Juarez S."/>
            <person name="Lozano L."/>
            <person name="Martinez-Flores I."/>
            <person name="Vinuesa P."/>
            <person name="Martinez-Romero E."/>
            <person name="Cevallos M.A."/>
            <person name="Romero D."/>
            <person name="Davila G."/>
            <person name="Gonzalez V."/>
        </authorList>
    </citation>
    <scope>NUCLEOTIDE SEQUENCE [LARGE SCALE GENOMIC DNA]</scope>
    <source>
        <strain evidence="15 16">NXT3</strain>
    </source>
</reference>
<keyword evidence="9 15" id="KW-0413">Isomerase</keyword>
<evidence type="ECO:0000259" key="14">
    <source>
        <dbReference type="Pfam" id="PF02737"/>
    </source>
</evidence>
<proteinExistence type="predicted"/>
<protein>
    <submittedName>
        <fullName evidence="15">Multifunctional fatty acid oxidation complex subunit alpha FadJ 2</fullName>
        <ecNumber evidence="15">1.1.1.35</ecNumber>
        <ecNumber evidence="15">4.2.1.17</ecNumber>
        <ecNumber evidence="15">5.1.2.3</ecNumber>
    </submittedName>
</protein>
<evidence type="ECO:0000256" key="7">
    <source>
        <dbReference type="ARBA" id="ARBA00023098"/>
    </source>
</evidence>
<dbReference type="InterPro" id="IPR036291">
    <property type="entry name" value="NAD(P)-bd_dom_sf"/>
</dbReference>
<evidence type="ECO:0000256" key="10">
    <source>
        <dbReference type="ARBA" id="ARBA00023239"/>
    </source>
</evidence>
<dbReference type="SUPFAM" id="SSF51735">
    <property type="entry name" value="NAD(P)-binding Rossmann-fold domains"/>
    <property type="match status" value="1"/>
</dbReference>
<dbReference type="Gene3D" id="1.10.1040.50">
    <property type="match status" value="1"/>
</dbReference>
<dbReference type="FunFam" id="3.40.50.720:FF:000009">
    <property type="entry name" value="Fatty oxidation complex, alpha subunit"/>
    <property type="match status" value="1"/>
</dbReference>
<comment type="pathway">
    <text evidence="2">Lipid metabolism; fatty acid beta-oxidation.</text>
</comment>
<evidence type="ECO:0000259" key="13">
    <source>
        <dbReference type="Pfam" id="PF00725"/>
    </source>
</evidence>
<name>A0A2L0H9H9_RHIFR</name>
<dbReference type="EC" id="5.1.2.3" evidence="15"/>
<keyword evidence="11" id="KW-0511">Multifunctional enzyme</keyword>
<dbReference type="InterPro" id="IPR006176">
    <property type="entry name" value="3-OHacyl-CoA_DH_NAD-bd"/>
</dbReference>
<dbReference type="Pfam" id="PF00378">
    <property type="entry name" value="ECH_1"/>
    <property type="match status" value="1"/>
</dbReference>
<dbReference type="EMBL" id="CP024307">
    <property type="protein sequence ID" value="AUX77369.1"/>
    <property type="molecule type" value="Genomic_DNA"/>
</dbReference>
<dbReference type="SUPFAM" id="SSF48179">
    <property type="entry name" value="6-phosphogluconate dehydrogenase C-terminal domain-like"/>
    <property type="match status" value="2"/>
</dbReference>
<evidence type="ECO:0000313" key="16">
    <source>
        <dbReference type="Proteomes" id="UP000239340"/>
    </source>
</evidence>
<evidence type="ECO:0000256" key="6">
    <source>
        <dbReference type="ARBA" id="ARBA00023027"/>
    </source>
</evidence>
<dbReference type="EC" id="1.1.1.35" evidence="15"/>
<dbReference type="Gene3D" id="3.90.226.10">
    <property type="entry name" value="2-enoyl-CoA Hydratase, Chain A, domain 1"/>
    <property type="match status" value="1"/>
</dbReference>
<dbReference type="GO" id="GO:0004300">
    <property type="term" value="F:enoyl-CoA hydratase activity"/>
    <property type="evidence" value="ECO:0007669"/>
    <property type="project" value="UniProtKB-EC"/>
</dbReference>
<evidence type="ECO:0000256" key="5">
    <source>
        <dbReference type="ARBA" id="ARBA00023002"/>
    </source>
</evidence>
<evidence type="ECO:0000256" key="8">
    <source>
        <dbReference type="ARBA" id="ARBA00023140"/>
    </source>
</evidence>
<evidence type="ECO:0000256" key="3">
    <source>
        <dbReference type="ARBA" id="ARBA00022832"/>
    </source>
</evidence>
<dbReference type="CDD" id="cd06558">
    <property type="entry name" value="crotonase-like"/>
    <property type="match status" value="1"/>
</dbReference>
<sequence length="689" mass="72659">MAVSIEHRGEIAVVIVDNPPVNALSQVVRQALLEAAEALDADPSVKAVVLTCAGRTFIAGADVGEFGKPPMPPHLPDLVSRIERAAKPWLAAIHGSALGGGFEVALGCRFRVAVPSASVGLPEVRLGIVPGAGGTVRLPRIAEVETAVDMVTTGKPLGARKAHEAGLLDALIEDDLVAGAAAFARAVLDRPLPPALCDRPVAPPPAGFWEAAERTVSARAKREDAPLRALACMRRAAETDFDTAIAFERETFLALRGSAQAAALRHVFFAERAATRPPELAGVAPRMIRSTAVIGGGTMGAGIAAALRDSGLPVILIERDGAAIERGLASLRAIFDGAAKRGRISADVATERMAGITATTDYAALADVDLAIEAVFEDMDVKRDVFARLADSCGDDAILATNTSYLDPERIAVGVRRPERFLGLHFFSPAHVMKLLEIVPTKATAPEVLATGFALARMLNKIPVRAGICDGFIGNRILKVTRAQAERLLLSGATPAAVDAAMRAFGLPMGPFEAQDLGGLDIAAFQRKAARARGETPFAPIADRLCAIERFGQKSGGGWYDYEPGDRTPRPSDAVAAVIAEEAKGRPRRDWNEDAIADCILWPMVNEGARILADGTALRPSDIDLVKIHGYGFPRWRGGPMHCAEAHGLGNVVDALRALAEEGLAEPPCDLLLEAARRGGFPTPLVEAL</sequence>
<keyword evidence="7" id="KW-0443">Lipid metabolism</keyword>
<evidence type="ECO:0000256" key="12">
    <source>
        <dbReference type="ARBA" id="ARBA00049556"/>
    </source>
</evidence>
<evidence type="ECO:0000256" key="11">
    <source>
        <dbReference type="ARBA" id="ARBA00023268"/>
    </source>
</evidence>
<evidence type="ECO:0000313" key="15">
    <source>
        <dbReference type="EMBL" id="AUX77369.1"/>
    </source>
</evidence>
<dbReference type="PANTHER" id="PTHR23309">
    <property type="entry name" value="3-HYDROXYACYL-COA DEHYROGENASE"/>
    <property type="match status" value="1"/>
</dbReference>
<dbReference type="InterPro" id="IPR001753">
    <property type="entry name" value="Enoyl-CoA_hydra/iso"/>
</dbReference>
<dbReference type="GO" id="GO:0003857">
    <property type="term" value="F:(3S)-3-hydroxyacyl-CoA dehydrogenase (NAD+) activity"/>
    <property type="evidence" value="ECO:0007669"/>
    <property type="project" value="UniProtKB-EC"/>
</dbReference>
<dbReference type="GO" id="GO:0006635">
    <property type="term" value="P:fatty acid beta-oxidation"/>
    <property type="evidence" value="ECO:0007669"/>
    <property type="project" value="UniProtKB-UniPathway"/>
</dbReference>
<dbReference type="GO" id="GO:0008692">
    <property type="term" value="F:3-hydroxybutyryl-CoA epimerase activity"/>
    <property type="evidence" value="ECO:0007669"/>
    <property type="project" value="UniProtKB-EC"/>
</dbReference>
<comment type="subcellular location">
    <subcellularLocation>
        <location evidence="1">Peroxisome</location>
    </subcellularLocation>
</comment>
<dbReference type="Proteomes" id="UP000239340">
    <property type="component" value="Chromosome"/>
</dbReference>
<keyword evidence="3" id="KW-0276">Fatty acid metabolism</keyword>
<feature type="domain" description="3-hydroxyacyl-CoA dehydrogenase NAD binding" evidence="14">
    <location>
        <begin position="291"/>
        <end position="466"/>
    </location>
</feature>
<dbReference type="SUPFAM" id="SSF52096">
    <property type="entry name" value="ClpP/crotonase"/>
    <property type="match status" value="1"/>
</dbReference>
<dbReference type="Pfam" id="PF00725">
    <property type="entry name" value="3HCDH"/>
    <property type="match status" value="1"/>
</dbReference>
<keyword evidence="4" id="KW-0442">Lipid degradation</keyword>
<evidence type="ECO:0000256" key="2">
    <source>
        <dbReference type="ARBA" id="ARBA00005005"/>
    </source>
</evidence>
<dbReference type="InterPro" id="IPR006108">
    <property type="entry name" value="3HC_DH_C"/>
</dbReference>
<dbReference type="UniPathway" id="UPA00659"/>
<keyword evidence="5 15" id="KW-0560">Oxidoreductase</keyword>
<evidence type="ECO:0000256" key="1">
    <source>
        <dbReference type="ARBA" id="ARBA00004275"/>
    </source>
</evidence>
<dbReference type="InterPro" id="IPR029045">
    <property type="entry name" value="ClpP/crotonase-like_dom_sf"/>
</dbReference>
<accession>A0A2L0H9H9</accession>